<dbReference type="Proteomes" id="UP001497516">
    <property type="component" value="Chromosome 4"/>
</dbReference>
<protein>
    <submittedName>
        <fullName evidence="2">Uncharacterized protein</fullName>
    </submittedName>
</protein>
<feature type="compositionally biased region" description="Basic and acidic residues" evidence="1">
    <location>
        <begin position="52"/>
        <end position="71"/>
    </location>
</feature>
<feature type="region of interest" description="Disordered" evidence="1">
    <location>
        <begin position="1"/>
        <end position="71"/>
    </location>
</feature>
<sequence length="71" mass="7943">MGVVCSVAKQKGGDREQGALRRLRKSRAQIARAERGRCDEEDDAIPEKRRKAGDPWTRKGSQECSGDNKSR</sequence>
<keyword evidence="3" id="KW-1185">Reference proteome</keyword>
<evidence type="ECO:0000256" key="1">
    <source>
        <dbReference type="SAM" id="MobiDB-lite"/>
    </source>
</evidence>
<evidence type="ECO:0000313" key="3">
    <source>
        <dbReference type="Proteomes" id="UP001497516"/>
    </source>
</evidence>
<name>A0AAV2E920_9ROSI</name>
<organism evidence="2 3">
    <name type="scientific">Linum trigynum</name>
    <dbReference type="NCBI Taxonomy" id="586398"/>
    <lineage>
        <taxon>Eukaryota</taxon>
        <taxon>Viridiplantae</taxon>
        <taxon>Streptophyta</taxon>
        <taxon>Embryophyta</taxon>
        <taxon>Tracheophyta</taxon>
        <taxon>Spermatophyta</taxon>
        <taxon>Magnoliopsida</taxon>
        <taxon>eudicotyledons</taxon>
        <taxon>Gunneridae</taxon>
        <taxon>Pentapetalae</taxon>
        <taxon>rosids</taxon>
        <taxon>fabids</taxon>
        <taxon>Malpighiales</taxon>
        <taxon>Linaceae</taxon>
        <taxon>Linum</taxon>
    </lineage>
</organism>
<reference evidence="2 3" key="1">
    <citation type="submission" date="2024-04" db="EMBL/GenBank/DDBJ databases">
        <authorList>
            <person name="Fracassetti M."/>
        </authorList>
    </citation>
    <scope>NUCLEOTIDE SEQUENCE [LARGE SCALE GENOMIC DNA]</scope>
</reference>
<accession>A0AAV2E920</accession>
<evidence type="ECO:0000313" key="2">
    <source>
        <dbReference type="EMBL" id="CAL1382314.1"/>
    </source>
</evidence>
<dbReference type="PROSITE" id="PS51128">
    <property type="entry name" value="ZF_DKSA_2"/>
    <property type="match status" value="1"/>
</dbReference>
<dbReference type="AlphaFoldDB" id="A0AAV2E920"/>
<dbReference type="EMBL" id="OZ034817">
    <property type="protein sequence ID" value="CAL1382314.1"/>
    <property type="molecule type" value="Genomic_DNA"/>
</dbReference>
<gene>
    <name evidence="2" type="ORF">LTRI10_LOCUS23643</name>
</gene>
<proteinExistence type="predicted"/>